<feature type="signal peptide" evidence="2">
    <location>
        <begin position="1"/>
        <end position="26"/>
    </location>
</feature>
<dbReference type="RefSeq" id="WP_203168548.1">
    <property type="nucleotide sequence ID" value="NZ_JAEVLS010000003.1"/>
</dbReference>
<organism evidence="3 4">
    <name type="scientific">Steroidobacter gossypii</name>
    <dbReference type="NCBI Taxonomy" id="2805490"/>
    <lineage>
        <taxon>Bacteria</taxon>
        <taxon>Pseudomonadati</taxon>
        <taxon>Pseudomonadota</taxon>
        <taxon>Gammaproteobacteria</taxon>
        <taxon>Steroidobacterales</taxon>
        <taxon>Steroidobacteraceae</taxon>
        <taxon>Steroidobacter</taxon>
    </lineage>
</organism>
<comment type="caution">
    <text evidence="3">The sequence shown here is derived from an EMBL/GenBank/DDBJ whole genome shotgun (WGS) entry which is preliminary data.</text>
</comment>
<keyword evidence="4" id="KW-1185">Reference proteome</keyword>
<evidence type="ECO:0000256" key="1">
    <source>
        <dbReference type="SAM" id="MobiDB-lite"/>
    </source>
</evidence>
<proteinExistence type="predicted"/>
<reference evidence="3 4" key="1">
    <citation type="journal article" date="2021" name="Int. J. Syst. Evol. Microbiol.">
        <title>Steroidobacter gossypii sp. nov., isolated from soil of cotton cropping field.</title>
        <authorList>
            <person name="Huang R."/>
            <person name="Yang S."/>
            <person name="Zhen C."/>
            <person name="Liu W."/>
        </authorList>
    </citation>
    <scope>NUCLEOTIDE SEQUENCE [LARGE SCALE GENOMIC DNA]</scope>
    <source>
        <strain evidence="3 4">S1-65</strain>
    </source>
</reference>
<dbReference type="Proteomes" id="UP000661077">
    <property type="component" value="Unassembled WGS sequence"/>
</dbReference>
<protein>
    <submittedName>
        <fullName evidence="3">Uncharacterized protein</fullName>
    </submittedName>
</protein>
<feature type="region of interest" description="Disordered" evidence="1">
    <location>
        <begin position="30"/>
        <end position="75"/>
    </location>
</feature>
<evidence type="ECO:0000256" key="2">
    <source>
        <dbReference type="SAM" id="SignalP"/>
    </source>
</evidence>
<evidence type="ECO:0000313" key="4">
    <source>
        <dbReference type="Proteomes" id="UP000661077"/>
    </source>
</evidence>
<accession>A0ABS1WZP1</accession>
<keyword evidence="2" id="KW-0732">Signal</keyword>
<dbReference type="EMBL" id="JAEVLS010000003">
    <property type="protein sequence ID" value="MBM0106445.1"/>
    <property type="molecule type" value="Genomic_DNA"/>
</dbReference>
<feature type="compositionally biased region" description="Low complexity" evidence="1">
    <location>
        <begin position="30"/>
        <end position="59"/>
    </location>
</feature>
<evidence type="ECO:0000313" key="3">
    <source>
        <dbReference type="EMBL" id="MBM0106445.1"/>
    </source>
</evidence>
<feature type="chain" id="PRO_5046782200" evidence="2">
    <location>
        <begin position="27"/>
        <end position="140"/>
    </location>
</feature>
<feature type="compositionally biased region" description="Basic and acidic residues" evidence="1">
    <location>
        <begin position="64"/>
        <end position="75"/>
    </location>
</feature>
<gene>
    <name evidence="3" type="ORF">JM946_17070</name>
</gene>
<sequence>MRFRMCVRDVLVSCMLAAGFVIQAHAEEQQAAEAAPASPPSQSASSATPATETTSAVTSEENEAERGRRESAEFERIAKQYRKTEKDGQTLYCRNEKTLGSRLAKPVCLTDTQLRARIRAAEETRTQMSRTGSGCRPGEC</sequence>
<name>A0ABS1WZP1_9GAMM</name>